<gene>
    <name evidence="2" type="ORF">PXEA_LOCUS25857</name>
</gene>
<evidence type="ECO:0000313" key="3">
    <source>
        <dbReference type="Proteomes" id="UP000784294"/>
    </source>
</evidence>
<dbReference type="AlphaFoldDB" id="A0A3S5AB94"/>
<name>A0A3S5AB94_9PLAT</name>
<dbReference type="EMBL" id="CAAALY010244155">
    <property type="protein sequence ID" value="VEL32417.1"/>
    <property type="molecule type" value="Genomic_DNA"/>
</dbReference>
<dbReference type="Proteomes" id="UP000784294">
    <property type="component" value="Unassembled WGS sequence"/>
</dbReference>
<comment type="caution">
    <text evidence="2">The sequence shown here is derived from an EMBL/GenBank/DDBJ whole genome shotgun (WGS) entry which is preliminary data.</text>
</comment>
<feature type="region of interest" description="Disordered" evidence="1">
    <location>
        <begin position="1"/>
        <end position="31"/>
    </location>
</feature>
<evidence type="ECO:0000313" key="2">
    <source>
        <dbReference type="EMBL" id="VEL32417.1"/>
    </source>
</evidence>
<sequence>MSVSHSPLDRARVVNSPPPANQPGRDQSRPATWVDVETVMLGWTRTDGQQKCNHAAPEADFPSPQGSLCDNQ</sequence>
<protein>
    <submittedName>
        <fullName evidence="2">Uncharacterized protein</fullName>
    </submittedName>
</protein>
<reference evidence="2" key="1">
    <citation type="submission" date="2018-11" db="EMBL/GenBank/DDBJ databases">
        <authorList>
            <consortium name="Pathogen Informatics"/>
        </authorList>
    </citation>
    <scope>NUCLEOTIDE SEQUENCE</scope>
</reference>
<accession>A0A3S5AB94</accession>
<keyword evidence="3" id="KW-1185">Reference proteome</keyword>
<evidence type="ECO:0000256" key="1">
    <source>
        <dbReference type="SAM" id="MobiDB-lite"/>
    </source>
</evidence>
<organism evidence="2 3">
    <name type="scientific">Protopolystoma xenopodis</name>
    <dbReference type="NCBI Taxonomy" id="117903"/>
    <lineage>
        <taxon>Eukaryota</taxon>
        <taxon>Metazoa</taxon>
        <taxon>Spiralia</taxon>
        <taxon>Lophotrochozoa</taxon>
        <taxon>Platyhelminthes</taxon>
        <taxon>Monogenea</taxon>
        <taxon>Polyopisthocotylea</taxon>
        <taxon>Polystomatidea</taxon>
        <taxon>Polystomatidae</taxon>
        <taxon>Protopolystoma</taxon>
    </lineage>
</organism>
<proteinExistence type="predicted"/>
<feature type="region of interest" description="Disordered" evidence="1">
    <location>
        <begin position="50"/>
        <end position="72"/>
    </location>
</feature>